<evidence type="ECO:0000313" key="5">
    <source>
        <dbReference type="Proteomes" id="UP001597400"/>
    </source>
</evidence>
<dbReference type="EMBL" id="JBHUGS010000001">
    <property type="protein sequence ID" value="MFD1950196.1"/>
    <property type="molecule type" value="Genomic_DNA"/>
</dbReference>
<evidence type="ECO:0000259" key="3">
    <source>
        <dbReference type="PROSITE" id="PS51168"/>
    </source>
</evidence>
<dbReference type="SMART" id="SM00830">
    <property type="entry name" value="CM_2"/>
    <property type="match status" value="1"/>
</dbReference>
<reference evidence="5" key="1">
    <citation type="journal article" date="2019" name="Int. J. Syst. Evol. Microbiol.">
        <title>The Global Catalogue of Microorganisms (GCM) 10K type strain sequencing project: providing services to taxonomists for standard genome sequencing and annotation.</title>
        <authorList>
            <consortium name="The Broad Institute Genomics Platform"/>
            <consortium name="The Broad Institute Genome Sequencing Center for Infectious Disease"/>
            <person name="Wu L."/>
            <person name="Ma J."/>
        </authorList>
    </citation>
    <scope>NUCLEOTIDE SEQUENCE [LARGE SCALE GENOMIC DNA]</scope>
    <source>
        <strain evidence="5">CGMCC 1.12702</strain>
    </source>
</reference>
<proteinExistence type="predicted"/>
<evidence type="ECO:0000313" key="4">
    <source>
        <dbReference type="EMBL" id="MFD1950196.1"/>
    </source>
</evidence>
<evidence type="ECO:0000256" key="1">
    <source>
        <dbReference type="ARBA" id="ARBA00012404"/>
    </source>
</evidence>
<feature type="domain" description="Chorismate mutase" evidence="3">
    <location>
        <begin position="13"/>
        <end position="103"/>
    </location>
</feature>
<comment type="caution">
    <text evidence="4">The sequence shown here is derived from an EMBL/GenBank/DDBJ whole genome shotgun (WGS) entry which is preliminary data.</text>
</comment>
<dbReference type="PANTHER" id="PTHR38041">
    <property type="entry name" value="CHORISMATE MUTASE"/>
    <property type="match status" value="1"/>
</dbReference>
<gene>
    <name evidence="4" type="ORF">ACFSGX_05380</name>
</gene>
<dbReference type="InterPro" id="IPR036263">
    <property type="entry name" value="Chorismate_II_sf"/>
</dbReference>
<dbReference type="Pfam" id="PF01817">
    <property type="entry name" value="CM_2"/>
    <property type="match status" value="1"/>
</dbReference>
<name>A0ABW4TW59_9SPHN</name>
<dbReference type="SUPFAM" id="SSF48600">
    <property type="entry name" value="Chorismate mutase II"/>
    <property type="match status" value="1"/>
</dbReference>
<dbReference type="InterPro" id="IPR036979">
    <property type="entry name" value="CM_dom_sf"/>
</dbReference>
<dbReference type="EC" id="5.4.99.5" evidence="1"/>
<evidence type="ECO:0000256" key="2">
    <source>
        <dbReference type="ARBA" id="ARBA00023235"/>
    </source>
</evidence>
<keyword evidence="5" id="KW-1185">Reference proteome</keyword>
<dbReference type="RefSeq" id="WP_380928045.1">
    <property type="nucleotide sequence ID" value="NZ_JBHUGS010000001.1"/>
</dbReference>
<dbReference type="InterPro" id="IPR002701">
    <property type="entry name" value="CM_II_prokaryot"/>
</dbReference>
<protein>
    <recommendedName>
        <fullName evidence="1">chorismate mutase</fullName>
        <ecNumber evidence="1">5.4.99.5</ecNumber>
    </recommendedName>
</protein>
<sequence length="106" mass="11495">MTDPILPPPILPPEECSTMAEVRRGVDALDLVLVEMLSVRFGYMRAAARIKPERGQVRDEARKAAVIAQAVAHAEAVGAPAEVVGALWEQLVEASIGYELARFDAR</sequence>
<dbReference type="InterPro" id="IPR051331">
    <property type="entry name" value="Chorismate_mutase-related"/>
</dbReference>
<keyword evidence="2" id="KW-0413">Isomerase</keyword>
<accession>A0ABW4TW59</accession>
<dbReference type="Proteomes" id="UP001597400">
    <property type="component" value="Unassembled WGS sequence"/>
</dbReference>
<dbReference type="PROSITE" id="PS51168">
    <property type="entry name" value="CHORISMATE_MUT_2"/>
    <property type="match status" value="1"/>
</dbReference>
<organism evidence="4 5">
    <name type="scientific">Sphingomonas arantia</name>
    <dbReference type="NCBI Taxonomy" id="1460676"/>
    <lineage>
        <taxon>Bacteria</taxon>
        <taxon>Pseudomonadati</taxon>
        <taxon>Pseudomonadota</taxon>
        <taxon>Alphaproteobacteria</taxon>
        <taxon>Sphingomonadales</taxon>
        <taxon>Sphingomonadaceae</taxon>
        <taxon>Sphingomonas</taxon>
    </lineage>
</organism>
<dbReference type="PANTHER" id="PTHR38041:SF1">
    <property type="entry name" value="CHORISMATE MUTASE"/>
    <property type="match status" value="1"/>
</dbReference>
<dbReference type="Gene3D" id="1.20.59.10">
    <property type="entry name" value="Chorismate mutase"/>
    <property type="match status" value="1"/>
</dbReference>